<protein>
    <recommendedName>
        <fullName evidence="3">Glycosyl transferase family 2</fullName>
    </recommendedName>
</protein>
<dbReference type="SUPFAM" id="SSF53448">
    <property type="entry name" value="Nucleotide-diphospho-sugar transferases"/>
    <property type="match status" value="1"/>
</dbReference>
<accession>A0ABT8KD68</accession>
<evidence type="ECO:0008006" key="3">
    <source>
        <dbReference type="Google" id="ProtNLM"/>
    </source>
</evidence>
<dbReference type="RefSeq" id="WP_301211085.1">
    <property type="nucleotide sequence ID" value="NZ_JAROCF010000001.1"/>
</dbReference>
<dbReference type="Proteomes" id="UP001174208">
    <property type="component" value="Unassembled WGS sequence"/>
</dbReference>
<dbReference type="Gene3D" id="3.90.550.10">
    <property type="entry name" value="Spore Coat Polysaccharide Biosynthesis Protein SpsA, Chain A"/>
    <property type="match status" value="1"/>
</dbReference>
<sequence length="269" mass="30804">MTSSGPVAFVRRAVSAVRWRVAMRQYRAGRFASRTLLRHGEPGELAVVMCLWNRRERIDAVLTQLDAQQGPRVRLFLWNNRPSDDAWYRERIAAYRAHGALAEVTLISSRENVGGLGRFFVARRLWLSGYRGPFVMLDDDQDVSDHLLTDLLAASGPRTIAGYWAWTMQGDYWARTPAEPGDRVSYVGTGGCACDIDIVADLAFFTELPRYFAFLEDIWMCGYARKRGWVLRKVDTPIEFVLEETNQHHTLAERKAEFYRYLQLDDASA</sequence>
<reference evidence="1" key="1">
    <citation type="submission" date="2023-06" db="EMBL/GenBank/DDBJ databases">
        <title>MT1 and MT2 Draft Genomes of Novel Species.</title>
        <authorList>
            <person name="Venkateswaran K."/>
        </authorList>
    </citation>
    <scope>NUCLEOTIDE SEQUENCE</scope>
    <source>
        <strain evidence="1">F6_8S_P_1B</strain>
    </source>
</reference>
<comment type="caution">
    <text evidence="1">The sequence shown here is derived from an EMBL/GenBank/DDBJ whole genome shotgun (WGS) entry which is preliminary data.</text>
</comment>
<name>A0ABT8KD68_9MICO</name>
<keyword evidence="2" id="KW-1185">Reference proteome</keyword>
<evidence type="ECO:0000313" key="1">
    <source>
        <dbReference type="EMBL" id="MDN4614417.1"/>
    </source>
</evidence>
<dbReference type="InterPro" id="IPR029044">
    <property type="entry name" value="Nucleotide-diphossugar_trans"/>
</dbReference>
<evidence type="ECO:0000313" key="2">
    <source>
        <dbReference type="Proteomes" id="UP001174208"/>
    </source>
</evidence>
<proteinExistence type="predicted"/>
<dbReference type="EMBL" id="JAROCF010000001">
    <property type="protein sequence ID" value="MDN4614417.1"/>
    <property type="molecule type" value="Genomic_DNA"/>
</dbReference>
<gene>
    <name evidence="1" type="ORF">P5G50_08135</name>
</gene>
<organism evidence="1 2">
    <name type="scientific">Leifsonia williamsii</name>
    <dbReference type="NCBI Taxonomy" id="3035919"/>
    <lineage>
        <taxon>Bacteria</taxon>
        <taxon>Bacillati</taxon>
        <taxon>Actinomycetota</taxon>
        <taxon>Actinomycetes</taxon>
        <taxon>Micrococcales</taxon>
        <taxon>Microbacteriaceae</taxon>
        <taxon>Leifsonia</taxon>
    </lineage>
</organism>